<feature type="domain" description="Immunity protein 63" evidence="1">
    <location>
        <begin position="51"/>
        <end position="125"/>
    </location>
</feature>
<dbReference type="OrthoDB" id="3690484at2"/>
<sequence>MTDEERAATRGYLEDEMVRLGRLAGIAPGRLPGFTPRDGAYPFIEVGADGELRYLAYERGRKVLERVTHDPEDVLYWAFQDATFEAAGVWARSRPQDGEPFRVTLWRRQFALLHTLRPAWARRRRADLIASFRDPDDVRLVPELPPTAPPRS</sequence>
<accession>A0A100Y6U8</accession>
<proteinExistence type="predicted"/>
<reference evidence="2 3" key="1">
    <citation type="submission" date="2015-11" db="EMBL/GenBank/DDBJ databases">
        <title>Genome-wide analysis reveals the secondary metabolome in Streptomyces kanasensis ZX01.</title>
        <authorList>
            <person name="Zhang G."/>
            <person name="Han L."/>
            <person name="Feng J."/>
            <person name="Zhang X."/>
        </authorList>
    </citation>
    <scope>NUCLEOTIDE SEQUENCE [LARGE SCALE GENOMIC DNA]</scope>
    <source>
        <strain evidence="2 3">ZX01</strain>
    </source>
</reference>
<keyword evidence="3" id="KW-1185">Reference proteome</keyword>
<gene>
    <name evidence="2" type="ORF">ATE80_10970</name>
</gene>
<evidence type="ECO:0000313" key="3">
    <source>
        <dbReference type="Proteomes" id="UP000054011"/>
    </source>
</evidence>
<name>A0A100Y6U8_9ACTN</name>
<evidence type="ECO:0000313" key="2">
    <source>
        <dbReference type="EMBL" id="KUH38787.1"/>
    </source>
</evidence>
<protein>
    <recommendedName>
        <fullName evidence="1">Immunity protein 63 domain-containing protein</fullName>
    </recommendedName>
</protein>
<dbReference type="RefSeq" id="WP_058941985.1">
    <property type="nucleotide sequence ID" value="NZ_LNSV01000021.1"/>
</dbReference>
<dbReference type="Pfam" id="PF15599">
    <property type="entry name" value="Imm63"/>
    <property type="match status" value="1"/>
</dbReference>
<comment type="caution">
    <text evidence="2">The sequence shown here is derived from an EMBL/GenBank/DDBJ whole genome shotgun (WGS) entry which is preliminary data.</text>
</comment>
<evidence type="ECO:0000259" key="1">
    <source>
        <dbReference type="Pfam" id="PF15599"/>
    </source>
</evidence>
<dbReference type="Proteomes" id="UP000054011">
    <property type="component" value="Unassembled WGS sequence"/>
</dbReference>
<organism evidence="2 3">
    <name type="scientific">Streptomyces kanasensis</name>
    <dbReference type="NCBI Taxonomy" id="936756"/>
    <lineage>
        <taxon>Bacteria</taxon>
        <taxon>Bacillati</taxon>
        <taxon>Actinomycetota</taxon>
        <taxon>Actinomycetes</taxon>
        <taxon>Kitasatosporales</taxon>
        <taxon>Streptomycetaceae</taxon>
        <taxon>Streptomyces</taxon>
    </lineage>
</organism>
<dbReference type="InterPro" id="IPR028952">
    <property type="entry name" value="Imm63"/>
</dbReference>
<dbReference type="AlphaFoldDB" id="A0A100Y6U8"/>
<dbReference type="EMBL" id="LNSV01000021">
    <property type="protein sequence ID" value="KUH38787.1"/>
    <property type="molecule type" value="Genomic_DNA"/>
</dbReference>